<sequence>MSFKREGDDSSQLNLLKKRRVADLLVANIAEDEAMLCSNGRLACTVCPHRPVFDTVDVLASHRRGKRHLQCLQKHYGRKLDLKNELLKRKHRAYVEAESGTAQEDPAPLLSETRQKAYHALLTSAPYNSCCHKRRVPSAEGSEIASGGCSRGAEERAEARESPSSPGPAPSPRLPAAAAGSSAPSPPASQGAAAGAERRVTKSLKRKSKGARDVPCQPADPARRHEMEHYLHLKSLGWVRNKDGQWEKDEDVEFDSDEEEPPVIAPLPPPVPQVDTINIAPPPPPPATPPPLSQPSGHPPPHRQKRQQPPVIINKRR</sequence>
<evidence type="ECO:0000256" key="8">
    <source>
        <dbReference type="ARBA" id="ARBA00022833"/>
    </source>
</evidence>
<dbReference type="Pfam" id="PF15803">
    <property type="entry name" value="zf-SCNM1"/>
    <property type="match status" value="1"/>
</dbReference>
<feature type="compositionally biased region" description="Pro residues" evidence="11">
    <location>
        <begin position="263"/>
        <end position="272"/>
    </location>
</feature>
<keyword evidence="6" id="KW-0747">Spliceosome</keyword>
<feature type="compositionally biased region" description="Basic and acidic residues" evidence="11">
    <location>
        <begin position="221"/>
        <end position="231"/>
    </location>
</feature>
<evidence type="ECO:0000256" key="4">
    <source>
        <dbReference type="ARBA" id="ARBA00022664"/>
    </source>
</evidence>
<evidence type="ECO:0000256" key="2">
    <source>
        <dbReference type="ARBA" id="ARBA00004642"/>
    </source>
</evidence>
<evidence type="ECO:0000313" key="15">
    <source>
        <dbReference type="RefSeq" id="XP_032831806.1"/>
    </source>
</evidence>
<dbReference type="CTD" id="79005"/>
<dbReference type="InterPro" id="IPR031622">
    <property type="entry name" value="Znf-SCNM1"/>
</dbReference>
<dbReference type="GO" id="GO:0005681">
    <property type="term" value="C:spliceosomal complex"/>
    <property type="evidence" value="ECO:0007669"/>
    <property type="project" value="UniProtKB-KW"/>
</dbReference>
<proteinExistence type="predicted"/>
<evidence type="ECO:0000256" key="1">
    <source>
        <dbReference type="ARBA" id="ARBA00004324"/>
    </source>
</evidence>
<evidence type="ECO:0000259" key="12">
    <source>
        <dbReference type="Pfam" id="PF15803"/>
    </source>
</evidence>
<keyword evidence="15" id="KW-0813">Transport</keyword>
<keyword evidence="14" id="KW-1185">Reference proteome</keyword>
<keyword evidence="10" id="KW-0539">Nucleus</keyword>
<keyword evidence="5" id="KW-0479">Metal-binding</keyword>
<accession>A0AAJ7U8H9</accession>
<keyword evidence="4" id="KW-0507">mRNA processing</keyword>
<keyword evidence="7" id="KW-0863">Zinc-finger</keyword>
<evidence type="ECO:0000256" key="10">
    <source>
        <dbReference type="ARBA" id="ARBA00023242"/>
    </source>
</evidence>
<evidence type="ECO:0000256" key="3">
    <source>
        <dbReference type="ARBA" id="ARBA00020620"/>
    </source>
</evidence>
<dbReference type="Pfam" id="PF15805">
    <property type="entry name" value="SCNM1_acidic"/>
    <property type="match status" value="1"/>
</dbReference>
<dbReference type="AlphaFoldDB" id="A0AAJ7U8H9"/>
<dbReference type="PANTHER" id="PTHR32297">
    <property type="entry name" value="SODIUM CHANNEL MODIFIER 1"/>
    <property type="match status" value="1"/>
</dbReference>
<dbReference type="GO" id="GO:0008380">
    <property type="term" value="P:RNA splicing"/>
    <property type="evidence" value="ECO:0007669"/>
    <property type="project" value="UniProtKB-KW"/>
</dbReference>
<feature type="compositionally biased region" description="Basic and acidic residues" evidence="11">
    <location>
        <begin position="152"/>
        <end position="161"/>
    </location>
</feature>
<feature type="domain" description="Sodium channel modifier 1 acidic C-terminal" evidence="13">
    <location>
        <begin position="221"/>
        <end position="265"/>
    </location>
</feature>
<dbReference type="Proteomes" id="UP001318040">
    <property type="component" value="Chromosome 57"/>
</dbReference>
<dbReference type="GO" id="GO:0006397">
    <property type="term" value="P:mRNA processing"/>
    <property type="evidence" value="ECO:0007669"/>
    <property type="project" value="UniProtKB-KW"/>
</dbReference>
<keyword evidence="15" id="KW-0406">Ion transport</keyword>
<dbReference type="KEGG" id="pmrn:116954997"/>
<dbReference type="RefSeq" id="XP_032831806.1">
    <property type="nucleotide sequence ID" value="XM_032975915.1"/>
</dbReference>
<evidence type="ECO:0000256" key="6">
    <source>
        <dbReference type="ARBA" id="ARBA00022728"/>
    </source>
</evidence>
<dbReference type="InterPro" id="IPR031625">
    <property type="entry name" value="SCNM1_acidic"/>
</dbReference>
<keyword evidence="9" id="KW-0508">mRNA splicing</keyword>
<keyword evidence="8" id="KW-0862">Zinc</keyword>
<feature type="compositionally biased region" description="Acidic residues" evidence="11">
    <location>
        <begin position="248"/>
        <end position="261"/>
    </location>
</feature>
<evidence type="ECO:0000259" key="13">
    <source>
        <dbReference type="Pfam" id="PF15805"/>
    </source>
</evidence>
<feature type="domain" description="Sodium channel modifier 1 zinc-finger" evidence="12">
    <location>
        <begin position="44"/>
        <end position="69"/>
    </location>
</feature>
<keyword evidence="15" id="KW-0407">Ion channel</keyword>
<gene>
    <name evidence="15" type="primary">SCNM1</name>
</gene>
<feature type="compositionally biased region" description="Pro residues" evidence="11">
    <location>
        <begin position="280"/>
        <end position="299"/>
    </location>
</feature>
<feature type="compositionally biased region" description="Low complexity" evidence="11">
    <location>
        <begin position="174"/>
        <end position="195"/>
    </location>
</feature>
<evidence type="ECO:0000256" key="7">
    <source>
        <dbReference type="ARBA" id="ARBA00022771"/>
    </source>
</evidence>
<dbReference type="InterPro" id="IPR033570">
    <property type="entry name" value="SCNM1"/>
</dbReference>
<comment type="subcellular location">
    <subcellularLocation>
        <location evidence="1">Nucleus speckle</location>
    </subcellularLocation>
    <subcellularLocation>
        <location evidence="2">Nucleus</location>
        <location evidence="2">Nucleoplasm</location>
    </subcellularLocation>
</comment>
<dbReference type="GO" id="GO:0016607">
    <property type="term" value="C:nuclear speck"/>
    <property type="evidence" value="ECO:0007669"/>
    <property type="project" value="UniProtKB-SubCell"/>
</dbReference>
<evidence type="ECO:0000313" key="14">
    <source>
        <dbReference type="Proteomes" id="UP001318040"/>
    </source>
</evidence>
<feature type="region of interest" description="Disordered" evidence="11">
    <location>
        <begin position="141"/>
        <end position="317"/>
    </location>
</feature>
<evidence type="ECO:0000256" key="5">
    <source>
        <dbReference type="ARBA" id="ARBA00022723"/>
    </source>
</evidence>
<evidence type="ECO:0000256" key="9">
    <source>
        <dbReference type="ARBA" id="ARBA00023187"/>
    </source>
</evidence>
<dbReference type="GO" id="GO:0008270">
    <property type="term" value="F:zinc ion binding"/>
    <property type="evidence" value="ECO:0007669"/>
    <property type="project" value="UniProtKB-KW"/>
</dbReference>
<name>A0AAJ7U8H9_PETMA</name>
<protein>
    <recommendedName>
        <fullName evidence="3">Sodium channel modifier 1</fullName>
    </recommendedName>
</protein>
<dbReference type="PANTHER" id="PTHR32297:SF1">
    <property type="entry name" value="SODIUM CHANNEL MODIFIER 1"/>
    <property type="match status" value="1"/>
</dbReference>
<dbReference type="GO" id="GO:0034220">
    <property type="term" value="P:monoatomic ion transmembrane transport"/>
    <property type="evidence" value="ECO:0007669"/>
    <property type="project" value="UniProtKB-KW"/>
</dbReference>
<evidence type="ECO:0000256" key="11">
    <source>
        <dbReference type="SAM" id="MobiDB-lite"/>
    </source>
</evidence>
<organism evidence="14 15">
    <name type="scientific">Petromyzon marinus</name>
    <name type="common">Sea lamprey</name>
    <dbReference type="NCBI Taxonomy" id="7757"/>
    <lineage>
        <taxon>Eukaryota</taxon>
        <taxon>Metazoa</taxon>
        <taxon>Chordata</taxon>
        <taxon>Craniata</taxon>
        <taxon>Vertebrata</taxon>
        <taxon>Cyclostomata</taxon>
        <taxon>Hyperoartia</taxon>
        <taxon>Petromyzontiformes</taxon>
        <taxon>Petromyzontidae</taxon>
        <taxon>Petromyzon</taxon>
    </lineage>
</organism>
<reference evidence="15" key="1">
    <citation type="submission" date="2025-08" db="UniProtKB">
        <authorList>
            <consortium name="RefSeq"/>
        </authorList>
    </citation>
    <scope>IDENTIFICATION</scope>
    <source>
        <tissue evidence="15">Sperm</tissue>
    </source>
</reference>